<evidence type="ECO:0000256" key="4">
    <source>
        <dbReference type="ARBA" id="ARBA00023242"/>
    </source>
</evidence>
<sequence>MNSNIDSDEDISDSEEYIVEKILDRRSYKGQVQYLVKWLHYSDEDNTWEMVADLNCLNLIKSFESKCSLKRGQDLNTLYEKKAKRLKIDPCLVLDNPFNHGFLPEEIIKAFKSNGNILISIKFTDLDQPQIVPSGIAYQEIPQMVLKFYEKLCNFEEYLNNYIS</sequence>
<dbReference type="PROSITE" id="PS50013">
    <property type="entry name" value="CHROMO_2"/>
    <property type="match status" value="1"/>
</dbReference>
<dbReference type="SUPFAM" id="SSF54160">
    <property type="entry name" value="Chromo domain-like"/>
    <property type="match status" value="2"/>
</dbReference>
<name>A0AB39Z0V3_DROSZ</name>
<dbReference type="Pfam" id="PF00385">
    <property type="entry name" value="Chromo"/>
    <property type="match status" value="1"/>
</dbReference>
<dbReference type="InterPro" id="IPR008251">
    <property type="entry name" value="Chromo_shadow_dom"/>
</dbReference>
<dbReference type="SMART" id="SM00298">
    <property type="entry name" value="CHROMO"/>
    <property type="match status" value="1"/>
</dbReference>
<dbReference type="GO" id="GO:0005694">
    <property type="term" value="C:chromosome"/>
    <property type="evidence" value="ECO:0007669"/>
    <property type="project" value="UniProtKB-SubCell"/>
</dbReference>
<keyword evidence="4" id="KW-0539">Nucleus</keyword>
<dbReference type="InterPro" id="IPR051219">
    <property type="entry name" value="Heterochromatin_chromo-domain"/>
</dbReference>
<dbReference type="InterPro" id="IPR016197">
    <property type="entry name" value="Chromo-like_dom_sf"/>
</dbReference>
<evidence type="ECO:0000259" key="5">
    <source>
        <dbReference type="PROSITE" id="PS50013"/>
    </source>
</evidence>
<evidence type="ECO:0000256" key="1">
    <source>
        <dbReference type="ARBA" id="ARBA00004123"/>
    </source>
</evidence>
<dbReference type="GO" id="GO:0005634">
    <property type="term" value="C:nucleus"/>
    <property type="evidence" value="ECO:0007669"/>
    <property type="project" value="UniProtKB-SubCell"/>
</dbReference>
<keyword evidence="6" id="KW-1185">Reference proteome</keyword>
<dbReference type="InterPro" id="IPR023780">
    <property type="entry name" value="Chromo_domain"/>
</dbReference>
<keyword evidence="3" id="KW-0158">Chromosome</keyword>
<dbReference type="GeneID" id="108006991"/>
<evidence type="ECO:0000313" key="6">
    <source>
        <dbReference type="Proteomes" id="UP001652628"/>
    </source>
</evidence>
<evidence type="ECO:0000256" key="3">
    <source>
        <dbReference type="ARBA" id="ARBA00022454"/>
    </source>
</evidence>
<evidence type="ECO:0000256" key="2">
    <source>
        <dbReference type="ARBA" id="ARBA00004286"/>
    </source>
</evidence>
<proteinExistence type="predicted"/>
<dbReference type="Gene3D" id="2.40.50.40">
    <property type="match status" value="2"/>
</dbReference>
<dbReference type="PANTHER" id="PTHR22812">
    <property type="entry name" value="CHROMOBOX PROTEIN"/>
    <property type="match status" value="1"/>
</dbReference>
<dbReference type="RefSeq" id="XP_016926088.4">
    <property type="nucleotide sequence ID" value="XM_017070599.4"/>
</dbReference>
<reference evidence="7" key="1">
    <citation type="submission" date="2025-08" db="UniProtKB">
        <authorList>
            <consortium name="RefSeq"/>
        </authorList>
    </citation>
    <scope>IDENTIFICATION</scope>
</reference>
<accession>A0AB39Z0V3</accession>
<dbReference type="InterPro" id="IPR000953">
    <property type="entry name" value="Chromo/chromo_shadow_dom"/>
</dbReference>
<feature type="domain" description="Chromo" evidence="5">
    <location>
        <begin position="17"/>
        <end position="66"/>
    </location>
</feature>
<evidence type="ECO:0000313" key="7">
    <source>
        <dbReference type="RefSeq" id="XP_016926088.4"/>
    </source>
</evidence>
<protein>
    <submittedName>
        <fullName evidence="7">Chromobox protein homolog 1</fullName>
    </submittedName>
</protein>
<comment type="subcellular location">
    <subcellularLocation>
        <location evidence="2">Chromosome</location>
    </subcellularLocation>
    <subcellularLocation>
        <location evidence="1">Nucleus</location>
    </subcellularLocation>
</comment>
<dbReference type="PRINTS" id="PR00504">
    <property type="entry name" value="CHROMODOMAIN"/>
</dbReference>
<organism evidence="6 7">
    <name type="scientific">Drosophila suzukii</name>
    <name type="common">Spotted-wing drosophila fruit fly</name>
    <dbReference type="NCBI Taxonomy" id="28584"/>
    <lineage>
        <taxon>Eukaryota</taxon>
        <taxon>Metazoa</taxon>
        <taxon>Ecdysozoa</taxon>
        <taxon>Arthropoda</taxon>
        <taxon>Hexapoda</taxon>
        <taxon>Insecta</taxon>
        <taxon>Pterygota</taxon>
        <taxon>Neoptera</taxon>
        <taxon>Endopterygota</taxon>
        <taxon>Diptera</taxon>
        <taxon>Brachycera</taxon>
        <taxon>Muscomorpha</taxon>
        <taxon>Ephydroidea</taxon>
        <taxon>Drosophilidae</taxon>
        <taxon>Drosophila</taxon>
        <taxon>Sophophora</taxon>
    </lineage>
</organism>
<dbReference type="Pfam" id="PF01393">
    <property type="entry name" value="Chromo_shadow"/>
    <property type="match status" value="1"/>
</dbReference>
<dbReference type="InterPro" id="IPR017984">
    <property type="entry name" value="Chromo_dom_subgr"/>
</dbReference>
<dbReference type="AlphaFoldDB" id="A0AB39Z0V3"/>
<gene>
    <name evidence="7" type="primary">HP1e</name>
</gene>
<dbReference type="Proteomes" id="UP001652628">
    <property type="component" value="Chromosome 3"/>
</dbReference>
<dbReference type="SMART" id="SM00300">
    <property type="entry name" value="ChSh"/>
    <property type="match status" value="1"/>
</dbReference>